<dbReference type="InterPro" id="IPR017871">
    <property type="entry name" value="ABC_transporter-like_CS"/>
</dbReference>
<keyword evidence="7 9" id="KW-1133">Transmembrane helix</keyword>
<proteinExistence type="predicted"/>
<dbReference type="SMART" id="SM00382">
    <property type="entry name" value="AAA"/>
    <property type="match status" value="1"/>
</dbReference>
<dbReference type="InterPro" id="IPR039421">
    <property type="entry name" value="Type_1_exporter"/>
</dbReference>
<feature type="transmembrane region" description="Helical" evidence="9">
    <location>
        <begin position="133"/>
        <end position="158"/>
    </location>
</feature>
<dbReference type="STRING" id="1797291.A2V47_06750"/>
<dbReference type="GO" id="GO:0005886">
    <property type="term" value="C:plasma membrane"/>
    <property type="evidence" value="ECO:0007669"/>
    <property type="project" value="UniProtKB-SubCell"/>
</dbReference>
<dbReference type="PANTHER" id="PTHR43394">
    <property type="entry name" value="ATP-DEPENDENT PERMEASE MDL1, MITOCHONDRIAL"/>
    <property type="match status" value="1"/>
</dbReference>
<dbReference type="InterPro" id="IPR011527">
    <property type="entry name" value="ABC1_TM_dom"/>
</dbReference>
<evidence type="ECO:0000259" key="10">
    <source>
        <dbReference type="PROSITE" id="PS50893"/>
    </source>
</evidence>
<keyword evidence="4 9" id="KW-0812">Transmembrane</keyword>
<gene>
    <name evidence="12" type="ORF">A2V47_06750</name>
</gene>
<keyword evidence="5" id="KW-0547">Nucleotide-binding</keyword>
<feature type="domain" description="ABC transmembrane type-1" evidence="11">
    <location>
        <begin position="18"/>
        <end position="305"/>
    </location>
</feature>
<accession>A0A1F5ADF6</accession>
<evidence type="ECO:0000256" key="1">
    <source>
        <dbReference type="ARBA" id="ARBA00004651"/>
    </source>
</evidence>
<dbReference type="InterPro" id="IPR036640">
    <property type="entry name" value="ABC1_TM_sf"/>
</dbReference>
<dbReference type="EMBL" id="MEYH01000043">
    <property type="protein sequence ID" value="OGD15974.1"/>
    <property type="molecule type" value="Genomic_DNA"/>
</dbReference>
<dbReference type="InterPro" id="IPR003439">
    <property type="entry name" value="ABC_transporter-like_ATP-bd"/>
</dbReference>
<feature type="transmembrane region" description="Helical" evidence="9">
    <location>
        <begin position="164"/>
        <end position="185"/>
    </location>
</feature>
<feature type="transmembrane region" description="Helical" evidence="9">
    <location>
        <begin position="279"/>
        <end position="303"/>
    </location>
</feature>
<comment type="subcellular location">
    <subcellularLocation>
        <location evidence="1">Cell membrane</location>
        <topology evidence="1">Multi-pass membrane protein</topology>
    </subcellularLocation>
</comment>
<dbReference type="AlphaFoldDB" id="A0A1F5ADF6"/>
<keyword evidence="3" id="KW-1003">Cell membrane</keyword>
<feature type="domain" description="ABC transporter" evidence="10">
    <location>
        <begin position="338"/>
        <end position="571"/>
    </location>
</feature>
<dbReference type="CDD" id="cd18541">
    <property type="entry name" value="ABC_6TM_TmrB_like"/>
    <property type="match status" value="1"/>
</dbReference>
<dbReference type="GO" id="GO:0016887">
    <property type="term" value="F:ATP hydrolysis activity"/>
    <property type="evidence" value="ECO:0007669"/>
    <property type="project" value="InterPro"/>
</dbReference>
<keyword evidence="6" id="KW-0067">ATP-binding</keyword>
<dbReference type="Gene3D" id="3.40.50.300">
    <property type="entry name" value="P-loop containing nucleotide triphosphate hydrolases"/>
    <property type="match status" value="1"/>
</dbReference>
<evidence type="ECO:0000256" key="5">
    <source>
        <dbReference type="ARBA" id="ARBA00022741"/>
    </source>
</evidence>
<evidence type="ECO:0000256" key="6">
    <source>
        <dbReference type="ARBA" id="ARBA00022840"/>
    </source>
</evidence>
<dbReference type="InterPro" id="IPR027417">
    <property type="entry name" value="P-loop_NTPase"/>
</dbReference>
<keyword evidence="8 9" id="KW-0472">Membrane</keyword>
<comment type="caution">
    <text evidence="12">The sequence shown here is derived from an EMBL/GenBank/DDBJ whole genome shotgun (WGS) entry which is preliminary data.</text>
</comment>
<dbReference type="Gene3D" id="1.20.1560.10">
    <property type="entry name" value="ABC transporter type 1, transmembrane domain"/>
    <property type="match status" value="1"/>
</dbReference>
<dbReference type="Pfam" id="PF00005">
    <property type="entry name" value="ABC_tran"/>
    <property type="match status" value="1"/>
</dbReference>
<dbReference type="SUPFAM" id="SSF52540">
    <property type="entry name" value="P-loop containing nucleoside triphosphate hydrolases"/>
    <property type="match status" value="1"/>
</dbReference>
<dbReference type="PANTHER" id="PTHR43394:SF1">
    <property type="entry name" value="ATP-BINDING CASSETTE SUB-FAMILY B MEMBER 10, MITOCHONDRIAL"/>
    <property type="match status" value="1"/>
</dbReference>
<evidence type="ECO:0008006" key="14">
    <source>
        <dbReference type="Google" id="ProtNLM"/>
    </source>
</evidence>
<dbReference type="PROSITE" id="PS50893">
    <property type="entry name" value="ABC_TRANSPORTER_2"/>
    <property type="match status" value="1"/>
</dbReference>
<evidence type="ECO:0000256" key="2">
    <source>
        <dbReference type="ARBA" id="ARBA00022448"/>
    </source>
</evidence>
<dbReference type="PROSITE" id="PS00211">
    <property type="entry name" value="ABC_TRANSPORTER_1"/>
    <property type="match status" value="1"/>
</dbReference>
<protein>
    <recommendedName>
        <fullName evidence="14">Multidrug ABC transporter ATP-binding protein</fullName>
    </recommendedName>
</protein>
<feature type="transmembrane region" description="Helical" evidence="9">
    <location>
        <begin position="242"/>
        <end position="264"/>
    </location>
</feature>
<evidence type="ECO:0000256" key="9">
    <source>
        <dbReference type="SAM" id="Phobius"/>
    </source>
</evidence>
<dbReference type="Proteomes" id="UP000177701">
    <property type="component" value="Unassembled WGS sequence"/>
</dbReference>
<name>A0A1F5ADF6_9BACT</name>
<dbReference type="PROSITE" id="PS50929">
    <property type="entry name" value="ABC_TM1F"/>
    <property type="match status" value="1"/>
</dbReference>
<evidence type="ECO:0000256" key="3">
    <source>
        <dbReference type="ARBA" id="ARBA00022475"/>
    </source>
</evidence>
<organism evidence="12 13">
    <name type="scientific">Candidatus Sediminicultor quintus</name>
    <dbReference type="NCBI Taxonomy" id="1797291"/>
    <lineage>
        <taxon>Bacteria</taxon>
        <taxon>Pseudomonadati</taxon>
        <taxon>Atribacterota</taxon>
        <taxon>Candidatus Phoenicimicrobiia</taxon>
        <taxon>Candidatus Pheonicimicrobiales</taxon>
        <taxon>Candidatus Phoenicimicrobiaceae</taxon>
        <taxon>Candidatus Sediminicultor</taxon>
    </lineage>
</organism>
<evidence type="ECO:0000259" key="11">
    <source>
        <dbReference type="PROSITE" id="PS50929"/>
    </source>
</evidence>
<dbReference type="Pfam" id="PF00664">
    <property type="entry name" value="ABC_membrane"/>
    <property type="match status" value="1"/>
</dbReference>
<evidence type="ECO:0000256" key="7">
    <source>
        <dbReference type="ARBA" id="ARBA00022989"/>
    </source>
</evidence>
<evidence type="ECO:0000256" key="4">
    <source>
        <dbReference type="ARBA" id="ARBA00022692"/>
    </source>
</evidence>
<dbReference type="SUPFAM" id="SSF90123">
    <property type="entry name" value="ABC transporter transmembrane region"/>
    <property type="match status" value="1"/>
</dbReference>
<evidence type="ECO:0000313" key="13">
    <source>
        <dbReference type="Proteomes" id="UP000177701"/>
    </source>
</evidence>
<feature type="transmembrane region" description="Helical" evidence="9">
    <location>
        <begin position="18"/>
        <end position="38"/>
    </location>
</feature>
<sequence>MLIKFIISYYKKAPFKMFFGFFMLVAVDIAQLISPRIVQRAIDYIITTYTASGNNYSYLGKFTLLIFALAIAIGIFRFFWRMIIIGMSNFIEMDFKNRLFNHLLLLPNSFFTRTKIGDIMAHMTNDMTAVRSACAFGVIAGFDAIFLFLATLIFMLTFNVKLTLYALIPLPIISLISLFFVRLLFKKFKSVQESFSLLTEKVREMVSGVKIIQAFQQEESESKNFDKLSQEYLGKNISLIKIWGTMFPLIFLFAEIGMAIILWVGGQQVILNELTTGELVAFLSYMGIIVWPMMAVGMVTNIYQRGNASYKRILELLEEKPDIYDAPRAEYHALKGSIKLENIYFSYKEQAVLDNVNIDIKQGQYIGICGKIGSGKSILARLILRIIEPQKGRIFYDSIDYRKIKIAAVRDSIGYVPQDSFLFSDTIEDNVRFGKPAATLEEIVEACQAASINKNIMELKYQYKTLVGEKGVTLSGGQKQRLCIARAIIRRPQILILDDALSAVDTNTEKEIIRNLVNYSKSITTIVISHRISSFIKADNIFVLDKGRIENSGTHRELIKKSDIYKSIYKIQKLEE</sequence>
<dbReference type="InterPro" id="IPR003593">
    <property type="entry name" value="AAA+_ATPase"/>
</dbReference>
<dbReference type="FunFam" id="3.40.50.300:FF:000221">
    <property type="entry name" value="Multidrug ABC transporter ATP-binding protein"/>
    <property type="match status" value="1"/>
</dbReference>
<evidence type="ECO:0000256" key="8">
    <source>
        <dbReference type="ARBA" id="ARBA00023136"/>
    </source>
</evidence>
<reference evidence="12 13" key="1">
    <citation type="journal article" date="2016" name="Nat. Commun.">
        <title>Thousands of microbial genomes shed light on interconnected biogeochemical processes in an aquifer system.</title>
        <authorList>
            <person name="Anantharaman K."/>
            <person name="Brown C.T."/>
            <person name="Hug L.A."/>
            <person name="Sharon I."/>
            <person name="Castelle C.J."/>
            <person name="Probst A.J."/>
            <person name="Thomas B.C."/>
            <person name="Singh A."/>
            <person name="Wilkins M.J."/>
            <person name="Karaoz U."/>
            <person name="Brodie E.L."/>
            <person name="Williams K.H."/>
            <person name="Hubbard S.S."/>
            <person name="Banfield J.F."/>
        </authorList>
    </citation>
    <scope>NUCLEOTIDE SEQUENCE [LARGE SCALE GENOMIC DNA]</scope>
</reference>
<dbReference type="GO" id="GO:0015421">
    <property type="term" value="F:ABC-type oligopeptide transporter activity"/>
    <property type="evidence" value="ECO:0007669"/>
    <property type="project" value="TreeGrafter"/>
</dbReference>
<feature type="transmembrane region" description="Helical" evidence="9">
    <location>
        <begin position="58"/>
        <end position="80"/>
    </location>
</feature>
<evidence type="ECO:0000313" key="12">
    <source>
        <dbReference type="EMBL" id="OGD15974.1"/>
    </source>
</evidence>
<keyword evidence="2" id="KW-0813">Transport</keyword>
<dbReference type="GO" id="GO:0005524">
    <property type="term" value="F:ATP binding"/>
    <property type="evidence" value="ECO:0007669"/>
    <property type="project" value="UniProtKB-KW"/>
</dbReference>